<keyword evidence="2" id="KW-1185">Reference proteome</keyword>
<proteinExistence type="predicted"/>
<dbReference type="AlphaFoldDB" id="A0A6A6LPB6"/>
<reference evidence="1 2" key="1">
    <citation type="journal article" date="2020" name="Mol. Plant">
        <title>The Chromosome-Based Rubber Tree Genome Provides New Insights into Spurge Genome Evolution and Rubber Biosynthesis.</title>
        <authorList>
            <person name="Liu J."/>
            <person name="Shi C."/>
            <person name="Shi C.C."/>
            <person name="Li W."/>
            <person name="Zhang Q.J."/>
            <person name="Zhang Y."/>
            <person name="Li K."/>
            <person name="Lu H.F."/>
            <person name="Shi C."/>
            <person name="Zhu S.T."/>
            <person name="Xiao Z.Y."/>
            <person name="Nan H."/>
            <person name="Yue Y."/>
            <person name="Zhu X.G."/>
            <person name="Wu Y."/>
            <person name="Hong X.N."/>
            <person name="Fan G.Y."/>
            <person name="Tong Y."/>
            <person name="Zhang D."/>
            <person name="Mao C.L."/>
            <person name="Liu Y.L."/>
            <person name="Hao S.J."/>
            <person name="Liu W.Q."/>
            <person name="Lv M.Q."/>
            <person name="Zhang H.B."/>
            <person name="Liu Y."/>
            <person name="Hu-Tang G.R."/>
            <person name="Wang J.P."/>
            <person name="Wang J.H."/>
            <person name="Sun Y.H."/>
            <person name="Ni S.B."/>
            <person name="Chen W.B."/>
            <person name="Zhang X.C."/>
            <person name="Jiao Y.N."/>
            <person name="Eichler E.E."/>
            <person name="Li G.H."/>
            <person name="Liu X."/>
            <person name="Gao L.Z."/>
        </authorList>
    </citation>
    <scope>NUCLEOTIDE SEQUENCE [LARGE SCALE GENOMIC DNA]</scope>
    <source>
        <strain evidence="2">cv. GT1</strain>
        <tissue evidence="1">Leaf</tissue>
    </source>
</reference>
<protein>
    <submittedName>
        <fullName evidence="1">Uncharacterized protein</fullName>
    </submittedName>
</protein>
<dbReference type="EMBL" id="JAAGAX010000010">
    <property type="protein sequence ID" value="KAF2302098.1"/>
    <property type="molecule type" value="Genomic_DNA"/>
</dbReference>
<evidence type="ECO:0000313" key="1">
    <source>
        <dbReference type="EMBL" id="KAF2302098.1"/>
    </source>
</evidence>
<sequence length="184" mass="20779">MAVGQQPALIRLQTITAYNTSHLSATASQILEYTRQRSADIQKLQFTAYVGIRAGISDVADKVGHNQPIAQEQGLSQLQAMEQRFKVTNGNLQQADAIRMGDNECRRWRRGEQEYAHNPSAAQRNPAGVDQLLAMMNLIRKMVATLRLLELVVIRDKRLGKNMERIDKISGTLRIPFESLYPNF</sequence>
<evidence type="ECO:0000313" key="2">
    <source>
        <dbReference type="Proteomes" id="UP000467840"/>
    </source>
</evidence>
<gene>
    <name evidence="1" type="ORF">GH714_032714</name>
</gene>
<dbReference type="Proteomes" id="UP000467840">
    <property type="component" value="Chromosome 4"/>
</dbReference>
<organism evidence="1 2">
    <name type="scientific">Hevea brasiliensis</name>
    <name type="common">Para rubber tree</name>
    <name type="synonym">Siphonia brasiliensis</name>
    <dbReference type="NCBI Taxonomy" id="3981"/>
    <lineage>
        <taxon>Eukaryota</taxon>
        <taxon>Viridiplantae</taxon>
        <taxon>Streptophyta</taxon>
        <taxon>Embryophyta</taxon>
        <taxon>Tracheophyta</taxon>
        <taxon>Spermatophyta</taxon>
        <taxon>Magnoliopsida</taxon>
        <taxon>eudicotyledons</taxon>
        <taxon>Gunneridae</taxon>
        <taxon>Pentapetalae</taxon>
        <taxon>rosids</taxon>
        <taxon>fabids</taxon>
        <taxon>Malpighiales</taxon>
        <taxon>Euphorbiaceae</taxon>
        <taxon>Crotonoideae</taxon>
        <taxon>Micrandreae</taxon>
        <taxon>Hevea</taxon>
    </lineage>
</organism>
<accession>A0A6A6LPB6</accession>
<comment type="caution">
    <text evidence="1">The sequence shown here is derived from an EMBL/GenBank/DDBJ whole genome shotgun (WGS) entry which is preliminary data.</text>
</comment>
<name>A0A6A6LPB6_HEVBR</name>